<gene>
    <name evidence="2" type="ORF">FH969_08010</name>
</gene>
<evidence type="ECO:0000313" key="2">
    <source>
        <dbReference type="EMBL" id="TNU74079.1"/>
    </source>
</evidence>
<protein>
    <submittedName>
        <fullName evidence="2">Uncharacterized protein</fullName>
    </submittedName>
</protein>
<organism evidence="2 3">
    <name type="scientific">Miniimonas arenae</name>
    <dbReference type="NCBI Taxonomy" id="676201"/>
    <lineage>
        <taxon>Bacteria</taxon>
        <taxon>Bacillati</taxon>
        <taxon>Actinomycetota</taxon>
        <taxon>Actinomycetes</taxon>
        <taxon>Micrococcales</taxon>
        <taxon>Beutenbergiaceae</taxon>
        <taxon>Miniimonas</taxon>
    </lineage>
</organism>
<accession>A0A5C5BBA6</accession>
<proteinExistence type="predicted"/>
<keyword evidence="3" id="KW-1185">Reference proteome</keyword>
<evidence type="ECO:0000256" key="1">
    <source>
        <dbReference type="SAM" id="MobiDB-lite"/>
    </source>
</evidence>
<dbReference type="AlphaFoldDB" id="A0A5C5BBA6"/>
<dbReference type="RefSeq" id="WP_108719553.1">
    <property type="nucleotide sequence ID" value="NZ_DAMDJA010000182.1"/>
</dbReference>
<dbReference type="EMBL" id="VENP01000025">
    <property type="protein sequence ID" value="TNU74079.1"/>
    <property type="molecule type" value="Genomic_DNA"/>
</dbReference>
<reference evidence="2 3" key="1">
    <citation type="submission" date="2019-06" db="EMBL/GenBank/DDBJ databases">
        <title>Draft genome sequence of Miniimonas arenae KCTC 19750T isolated from sea sand.</title>
        <authorList>
            <person name="Park S.-J."/>
        </authorList>
    </citation>
    <scope>NUCLEOTIDE SEQUENCE [LARGE SCALE GENOMIC DNA]</scope>
    <source>
        <strain evidence="2 3">KCTC 19750</strain>
    </source>
</reference>
<comment type="caution">
    <text evidence="2">The sequence shown here is derived from an EMBL/GenBank/DDBJ whole genome shotgun (WGS) entry which is preliminary data.</text>
</comment>
<dbReference type="OrthoDB" id="4485680at2"/>
<evidence type="ECO:0000313" key="3">
    <source>
        <dbReference type="Proteomes" id="UP000313849"/>
    </source>
</evidence>
<dbReference type="Proteomes" id="UP000313849">
    <property type="component" value="Unassembled WGS sequence"/>
</dbReference>
<feature type="compositionally biased region" description="Low complexity" evidence="1">
    <location>
        <begin position="40"/>
        <end position="73"/>
    </location>
</feature>
<sequence>MSATMKRWLIGFAVLDVVLFATLLVLLVSQGPGGSDDADATATATSSSTPAAGATDGTDASPAPSADATASGTQEFTPPEGALALADFTLPSRNISCALTDEQADCWIAEATFTPPAGDACEWRGQLVVMTSDGVAMPCPDAAPGPGADGVAVLEYGQTTVVGPWMCTSSDSGLECSSLADGTGFTLARASFTSYGPGRLA</sequence>
<name>A0A5C5BBA6_9MICO</name>
<feature type="region of interest" description="Disordered" evidence="1">
    <location>
        <begin position="35"/>
        <end position="77"/>
    </location>
</feature>